<dbReference type="GO" id="GO:0004784">
    <property type="term" value="F:superoxide dismutase activity"/>
    <property type="evidence" value="ECO:0007669"/>
    <property type="project" value="UniProtKB-EC"/>
</dbReference>
<dbReference type="Proteomes" id="UP000054342">
    <property type="component" value="Unassembled WGS sequence"/>
</dbReference>
<dbReference type="EMBL" id="KN847320">
    <property type="protein sequence ID" value="KIW54849.1"/>
    <property type="molecule type" value="Genomic_DNA"/>
</dbReference>
<keyword evidence="10" id="KW-0464">Manganese</keyword>
<dbReference type="AlphaFoldDB" id="A0A0D2F4N1"/>
<dbReference type="FunFam" id="3.55.40.20:FF:000004">
    <property type="entry name" value="Superoxide dismutase [Fe]"/>
    <property type="match status" value="1"/>
</dbReference>
<dbReference type="InterPro" id="IPR019832">
    <property type="entry name" value="Mn/Fe_SOD_C"/>
</dbReference>
<evidence type="ECO:0000256" key="12">
    <source>
        <dbReference type="PIRSR" id="PIRSR000349-1"/>
    </source>
</evidence>
<evidence type="ECO:0000256" key="8">
    <source>
        <dbReference type="ARBA" id="ARBA00023002"/>
    </source>
</evidence>
<evidence type="ECO:0000256" key="11">
    <source>
        <dbReference type="ARBA" id="ARBA00049204"/>
    </source>
</evidence>
<dbReference type="RefSeq" id="XP_013315433.1">
    <property type="nucleotide sequence ID" value="XM_013459979.1"/>
</dbReference>
<feature type="binding site" evidence="12">
    <location>
        <position position="78"/>
    </location>
    <ligand>
        <name>Mn(2+)</name>
        <dbReference type="ChEBI" id="CHEBI:29035"/>
    </ligand>
</feature>
<keyword evidence="8 13" id="KW-0560">Oxidoreductase</keyword>
<dbReference type="InterPro" id="IPR036314">
    <property type="entry name" value="SOD_C_sf"/>
</dbReference>
<evidence type="ECO:0000313" key="17">
    <source>
        <dbReference type="Proteomes" id="UP000054342"/>
    </source>
</evidence>
<name>A0A0D2F4N1_9EURO</name>
<feature type="domain" description="Manganese/iron superoxide dismutase C-terminal" evidence="15">
    <location>
        <begin position="101"/>
        <end position="201"/>
    </location>
</feature>
<keyword evidence="9" id="KW-0496">Mitochondrion</keyword>
<sequence length="220" mass="24461">MTVEKHALPKLPYALNALEPSISGQIMDLHYNRHHQTYITNLNNALTTHAEALSTGNLIKQLELQPAIKFNAGGHINHTLFWEGLTPVSSGDSDLGKAAPNLHQAIVQRWGSVEAFRAAWEATALGIQGSGWAWLVKSPAKDGSTLEITTSKDQDLPATGKLAILGIDMWEHAYYLQYWNNKKDYVNKIWDVLNWKTAEKRYLGDVRAIYGDLAGLASRL</sequence>
<evidence type="ECO:0000313" key="16">
    <source>
        <dbReference type="EMBL" id="KIW54849.1"/>
    </source>
</evidence>
<evidence type="ECO:0000256" key="6">
    <source>
        <dbReference type="ARBA" id="ARBA00022723"/>
    </source>
</evidence>
<accession>A0A0D2F4N1</accession>
<feature type="binding site" evidence="12">
    <location>
        <position position="168"/>
    </location>
    <ligand>
        <name>Mn(2+)</name>
        <dbReference type="ChEBI" id="CHEBI:29035"/>
    </ligand>
</feature>
<feature type="domain" description="Manganese/iron superoxide dismutase N-terminal" evidence="14">
    <location>
        <begin position="5"/>
        <end position="85"/>
    </location>
</feature>
<dbReference type="SUPFAM" id="SSF54719">
    <property type="entry name" value="Fe,Mn superoxide dismutase (SOD), C-terminal domain"/>
    <property type="match status" value="1"/>
</dbReference>
<dbReference type="Gene3D" id="3.55.40.20">
    <property type="entry name" value="Iron/manganese superoxide dismutase, C-terminal domain"/>
    <property type="match status" value="1"/>
</dbReference>
<dbReference type="GeneID" id="25329090"/>
<dbReference type="OrthoDB" id="239262at2759"/>
<keyword evidence="7" id="KW-0809">Transit peptide</keyword>
<dbReference type="InterPro" id="IPR019833">
    <property type="entry name" value="Mn/Fe_SOD_BS"/>
</dbReference>
<evidence type="ECO:0000259" key="15">
    <source>
        <dbReference type="Pfam" id="PF02777"/>
    </source>
</evidence>
<dbReference type="PIRSF" id="PIRSF000349">
    <property type="entry name" value="SODismutase"/>
    <property type="match status" value="1"/>
</dbReference>
<dbReference type="PROSITE" id="PS00088">
    <property type="entry name" value="SOD_MN"/>
    <property type="match status" value="1"/>
</dbReference>
<keyword evidence="17" id="KW-1185">Reference proteome</keyword>
<dbReference type="GO" id="GO:0005759">
    <property type="term" value="C:mitochondrial matrix"/>
    <property type="evidence" value="ECO:0007669"/>
    <property type="project" value="UniProtKB-SubCell"/>
</dbReference>
<keyword evidence="6 12" id="KW-0479">Metal-binding</keyword>
<dbReference type="PANTHER" id="PTHR11404">
    <property type="entry name" value="SUPEROXIDE DISMUTASE 2"/>
    <property type="match status" value="1"/>
</dbReference>
<comment type="catalytic activity">
    <reaction evidence="11 13">
        <text>2 superoxide + 2 H(+) = H2O2 + O2</text>
        <dbReference type="Rhea" id="RHEA:20696"/>
        <dbReference type="ChEBI" id="CHEBI:15378"/>
        <dbReference type="ChEBI" id="CHEBI:15379"/>
        <dbReference type="ChEBI" id="CHEBI:16240"/>
        <dbReference type="ChEBI" id="CHEBI:18421"/>
        <dbReference type="EC" id="1.15.1.1"/>
    </reaction>
</comment>
<dbReference type="GO" id="GO:0030145">
    <property type="term" value="F:manganese ion binding"/>
    <property type="evidence" value="ECO:0007669"/>
    <property type="project" value="TreeGrafter"/>
</dbReference>
<evidence type="ECO:0000259" key="14">
    <source>
        <dbReference type="Pfam" id="PF00081"/>
    </source>
</evidence>
<evidence type="ECO:0000256" key="5">
    <source>
        <dbReference type="ARBA" id="ARBA00011881"/>
    </source>
</evidence>
<organism evidence="16 17">
    <name type="scientific">Exophiala xenobiotica</name>
    <dbReference type="NCBI Taxonomy" id="348802"/>
    <lineage>
        <taxon>Eukaryota</taxon>
        <taxon>Fungi</taxon>
        <taxon>Dikarya</taxon>
        <taxon>Ascomycota</taxon>
        <taxon>Pezizomycotina</taxon>
        <taxon>Eurotiomycetes</taxon>
        <taxon>Chaetothyriomycetidae</taxon>
        <taxon>Chaetothyriales</taxon>
        <taxon>Herpotrichiellaceae</taxon>
        <taxon>Exophiala</taxon>
    </lineage>
</organism>
<protein>
    <recommendedName>
        <fullName evidence="13">Superoxide dismutase</fullName>
        <ecNumber evidence="13">1.15.1.1</ecNumber>
    </recommendedName>
</protein>
<dbReference type="EC" id="1.15.1.1" evidence="13"/>
<evidence type="ECO:0000256" key="1">
    <source>
        <dbReference type="ARBA" id="ARBA00001936"/>
    </source>
</evidence>
<dbReference type="FunFam" id="1.10.287.990:FF:000001">
    <property type="entry name" value="Superoxide dismutase"/>
    <property type="match status" value="1"/>
</dbReference>
<dbReference type="Gene3D" id="1.10.287.990">
    <property type="entry name" value="Fe,Mn superoxide dismutase (SOD) domain"/>
    <property type="match status" value="1"/>
</dbReference>
<reference evidence="16 17" key="1">
    <citation type="submission" date="2015-01" db="EMBL/GenBank/DDBJ databases">
        <title>The Genome Sequence of Exophiala xenobiotica CBS118157.</title>
        <authorList>
            <consortium name="The Broad Institute Genomics Platform"/>
            <person name="Cuomo C."/>
            <person name="de Hoog S."/>
            <person name="Gorbushina A."/>
            <person name="Stielow B."/>
            <person name="Teixiera M."/>
            <person name="Abouelleil A."/>
            <person name="Chapman S.B."/>
            <person name="Priest M."/>
            <person name="Young S.K."/>
            <person name="Wortman J."/>
            <person name="Nusbaum C."/>
            <person name="Birren B."/>
        </authorList>
    </citation>
    <scope>NUCLEOTIDE SEQUENCE [LARGE SCALE GENOMIC DNA]</scope>
    <source>
        <strain evidence="16 17">CBS 118157</strain>
    </source>
</reference>
<dbReference type="PRINTS" id="PR01703">
    <property type="entry name" value="MNSODISMTASE"/>
</dbReference>
<evidence type="ECO:0000256" key="10">
    <source>
        <dbReference type="ARBA" id="ARBA00023211"/>
    </source>
</evidence>
<dbReference type="InterPro" id="IPR019831">
    <property type="entry name" value="Mn/Fe_SOD_N"/>
</dbReference>
<evidence type="ECO:0000256" key="2">
    <source>
        <dbReference type="ARBA" id="ARBA00002170"/>
    </source>
</evidence>
<proteinExistence type="inferred from homology"/>
<comment type="subunit">
    <text evidence="5">Homotetramer.</text>
</comment>
<feature type="binding site" evidence="12">
    <location>
        <position position="172"/>
    </location>
    <ligand>
        <name>Mn(2+)</name>
        <dbReference type="ChEBI" id="CHEBI:29035"/>
    </ligand>
</feature>
<dbReference type="InterPro" id="IPR001189">
    <property type="entry name" value="Mn/Fe_SOD"/>
</dbReference>
<dbReference type="STRING" id="348802.A0A0D2F4N1"/>
<gene>
    <name evidence="16" type="ORF">PV05_07182</name>
</gene>
<feature type="binding site" evidence="12">
    <location>
        <position position="30"/>
    </location>
    <ligand>
        <name>Mn(2+)</name>
        <dbReference type="ChEBI" id="CHEBI:29035"/>
    </ligand>
</feature>
<evidence type="ECO:0000256" key="13">
    <source>
        <dbReference type="RuleBase" id="RU000414"/>
    </source>
</evidence>
<dbReference type="Pfam" id="PF00081">
    <property type="entry name" value="Sod_Fe_N"/>
    <property type="match status" value="1"/>
</dbReference>
<evidence type="ECO:0000256" key="7">
    <source>
        <dbReference type="ARBA" id="ARBA00022946"/>
    </source>
</evidence>
<dbReference type="InterPro" id="IPR036324">
    <property type="entry name" value="Mn/Fe_SOD_N_sf"/>
</dbReference>
<evidence type="ECO:0000256" key="9">
    <source>
        <dbReference type="ARBA" id="ARBA00023128"/>
    </source>
</evidence>
<comment type="subcellular location">
    <subcellularLocation>
        <location evidence="3">Mitochondrion matrix</location>
    </subcellularLocation>
</comment>
<evidence type="ECO:0000256" key="3">
    <source>
        <dbReference type="ARBA" id="ARBA00004305"/>
    </source>
</evidence>
<comment type="function">
    <text evidence="13">Destroys radicals which are normally produced within the cells and which are toxic to biological systems.</text>
</comment>
<dbReference type="Pfam" id="PF02777">
    <property type="entry name" value="Sod_Fe_C"/>
    <property type="match status" value="1"/>
</dbReference>
<dbReference type="HOGENOM" id="CLU_031625_2_0_1"/>
<comment type="function">
    <text evidence="2">Destroys superoxide anion radicals which are normally produced within the cells and which are toxic to biological systems.</text>
</comment>
<dbReference type="PANTHER" id="PTHR11404:SF29">
    <property type="entry name" value="SUPEROXIDE DISMUTASE"/>
    <property type="match status" value="1"/>
</dbReference>
<dbReference type="InterPro" id="IPR050265">
    <property type="entry name" value="Fe/Mn_Superoxide_Dismutase"/>
</dbReference>
<comment type="cofactor">
    <cofactor evidence="1">
        <name>Mn(2+)</name>
        <dbReference type="ChEBI" id="CHEBI:29035"/>
    </cofactor>
</comment>
<comment type="similarity">
    <text evidence="4 13">Belongs to the iron/manganese superoxide dismutase family.</text>
</comment>
<evidence type="ECO:0000256" key="4">
    <source>
        <dbReference type="ARBA" id="ARBA00008714"/>
    </source>
</evidence>
<dbReference type="SUPFAM" id="SSF46609">
    <property type="entry name" value="Fe,Mn superoxide dismutase (SOD), N-terminal domain"/>
    <property type="match status" value="1"/>
</dbReference>